<feature type="transmembrane region" description="Helical" evidence="9">
    <location>
        <begin position="6"/>
        <end position="27"/>
    </location>
</feature>
<dbReference type="Proteomes" id="UP000269692">
    <property type="component" value="Unassembled WGS sequence"/>
</dbReference>
<dbReference type="GO" id="GO:0006865">
    <property type="term" value="P:amino acid transport"/>
    <property type="evidence" value="ECO:0007669"/>
    <property type="project" value="UniProtKB-KW"/>
</dbReference>
<keyword evidence="4 9" id="KW-0812">Transmembrane</keyword>
<evidence type="ECO:0000256" key="8">
    <source>
        <dbReference type="ARBA" id="ARBA00037998"/>
    </source>
</evidence>
<keyword evidence="3" id="KW-1003">Cell membrane</keyword>
<keyword evidence="6 9" id="KW-1133">Transmembrane helix</keyword>
<evidence type="ECO:0000256" key="1">
    <source>
        <dbReference type="ARBA" id="ARBA00004651"/>
    </source>
</evidence>
<protein>
    <submittedName>
        <fullName evidence="10">Branched-chain amino acid ABC transporter permease</fullName>
    </submittedName>
</protein>
<dbReference type="EMBL" id="RCTF01000010">
    <property type="protein sequence ID" value="RLP77619.1"/>
    <property type="molecule type" value="Genomic_DNA"/>
</dbReference>
<dbReference type="PANTHER" id="PTHR11795">
    <property type="entry name" value="BRANCHED-CHAIN AMINO ACID TRANSPORT SYSTEM PERMEASE PROTEIN LIVH"/>
    <property type="match status" value="1"/>
</dbReference>
<keyword evidence="5" id="KW-0029">Amino-acid transport</keyword>
<feature type="transmembrane region" description="Helical" evidence="9">
    <location>
        <begin position="91"/>
        <end position="116"/>
    </location>
</feature>
<comment type="similarity">
    <text evidence="8">Belongs to the binding-protein-dependent transport system permease family. LivHM subfamily.</text>
</comment>
<feature type="transmembrane region" description="Helical" evidence="9">
    <location>
        <begin position="142"/>
        <end position="159"/>
    </location>
</feature>
<organism evidence="10 11">
    <name type="scientific">Xanthobacter tagetidis</name>
    <dbReference type="NCBI Taxonomy" id="60216"/>
    <lineage>
        <taxon>Bacteria</taxon>
        <taxon>Pseudomonadati</taxon>
        <taxon>Pseudomonadota</taxon>
        <taxon>Alphaproteobacteria</taxon>
        <taxon>Hyphomicrobiales</taxon>
        <taxon>Xanthobacteraceae</taxon>
        <taxon>Xanthobacter</taxon>
    </lineage>
</organism>
<reference evidence="10 11" key="1">
    <citation type="submission" date="2018-10" db="EMBL/GenBank/DDBJ databases">
        <title>Xanthobacter tagetidis genome sequencing and assembly.</title>
        <authorList>
            <person name="Maclea K.S."/>
            <person name="Goen A.E."/>
            <person name="Fatima S.A."/>
        </authorList>
    </citation>
    <scope>NUCLEOTIDE SEQUENCE [LARGE SCALE GENOMIC DNA]</scope>
    <source>
        <strain evidence="10 11">ATCC 700314</strain>
    </source>
</reference>
<feature type="transmembrane region" description="Helical" evidence="9">
    <location>
        <begin position="60"/>
        <end position="79"/>
    </location>
</feature>
<accession>A0A3L7AB50</accession>
<evidence type="ECO:0000256" key="7">
    <source>
        <dbReference type="ARBA" id="ARBA00023136"/>
    </source>
</evidence>
<dbReference type="CDD" id="cd06582">
    <property type="entry name" value="TM_PBP1_LivH_like"/>
    <property type="match status" value="1"/>
</dbReference>
<comment type="caution">
    <text evidence="10">The sequence shown here is derived from an EMBL/GenBank/DDBJ whole genome shotgun (WGS) entry which is preliminary data.</text>
</comment>
<keyword evidence="7 9" id="KW-0472">Membrane</keyword>
<dbReference type="Pfam" id="PF02653">
    <property type="entry name" value="BPD_transp_2"/>
    <property type="match status" value="1"/>
</dbReference>
<feature type="transmembrane region" description="Helical" evidence="9">
    <location>
        <begin position="187"/>
        <end position="207"/>
    </location>
</feature>
<evidence type="ECO:0000256" key="6">
    <source>
        <dbReference type="ARBA" id="ARBA00022989"/>
    </source>
</evidence>
<dbReference type="InterPro" id="IPR052157">
    <property type="entry name" value="BCAA_transport_permease"/>
</dbReference>
<dbReference type="InterPro" id="IPR001851">
    <property type="entry name" value="ABC_transp_permease"/>
</dbReference>
<dbReference type="GO" id="GO:0005886">
    <property type="term" value="C:plasma membrane"/>
    <property type="evidence" value="ECO:0007669"/>
    <property type="project" value="UniProtKB-SubCell"/>
</dbReference>
<dbReference type="OrthoDB" id="9779023at2"/>
<dbReference type="AlphaFoldDB" id="A0A3L7AB50"/>
<dbReference type="GO" id="GO:0022857">
    <property type="term" value="F:transmembrane transporter activity"/>
    <property type="evidence" value="ECO:0007669"/>
    <property type="project" value="InterPro"/>
</dbReference>
<evidence type="ECO:0000256" key="9">
    <source>
        <dbReference type="SAM" id="Phobius"/>
    </source>
</evidence>
<name>A0A3L7AB50_9HYPH</name>
<evidence type="ECO:0000256" key="2">
    <source>
        <dbReference type="ARBA" id="ARBA00022448"/>
    </source>
</evidence>
<dbReference type="RefSeq" id="WP_121623798.1">
    <property type="nucleotide sequence ID" value="NZ_JACIIW010000001.1"/>
</dbReference>
<feature type="transmembrane region" description="Helical" evidence="9">
    <location>
        <begin position="265"/>
        <end position="284"/>
    </location>
</feature>
<evidence type="ECO:0000313" key="11">
    <source>
        <dbReference type="Proteomes" id="UP000269692"/>
    </source>
</evidence>
<evidence type="ECO:0000256" key="4">
    <source>
        <dbReference type="ARBA" id="ARBA00022692"/>
    </source>
</evidence>
<proteinExistence type="inferred from homology"/>
<keyword evidence="11" id="KW-1185">Reference proteome</keyword>
<evidence type="ECO:0000256" key="3">
    <source>
        <dbReference type="ARBA" id="ARBA00022475"/>
    </source>
</evidence>
<gene>
    <name evidence="10" type="ORF">D9R14_13195</name>
</gene>
<comment type="subcellular location">
    <subcellularLocation>
        <location evidence="1">Cell membrane</location>
        <topology evidence="1">Multi-pass membrane protein</topology>
    </subcellularLocation>
</comment>
<keyword evidence="2" id="KW-0813">Transport</keyword>
<evidence type="ECO:0000256" key="5">
    <source>
        <dbReference type="ARBA" id="ARBA00022970"/>
    </source>
</evidence>
<feature type="transmembrane region" description="Helical" evidence="9">
    <location>
        <begin position="238"/>
        <end position="259"/>
    </location>
</feature>
<evidence type="ECO:0000313" key="10">
    <source>
        <dbReference type="EMBL" id="RLP77619.1"/>
    </source>
</evidence>
<sequence length="298" mass="30956">MSELIQLVIGGLSLGSMYALIALGFVVVYKSTGVLNFAQGGLVLCGAYFCYALRNALGLPFALAVLLAVLGTALVAVLIERVVMRRMIGKPVFAVIMITWGLLIILEQVPAAVWGYDLLALGDPWGMGMAGIGGVQVLEVDLWTLGVGAAVMLAVYLFFARSRWGLAMRASALDQEAAMAQGVSPGLVFALAWAIAGVIAALAGVMLSGGVRGLSPELSLIALRAFPAIILGGMDSPVGAVVGGLAIGVAEVLTASYVAQHAPFLGQNFHLVMPYLLMTAFLLVRPYGMFGTKAVGRG</sequence>
<dbReference type="PANTHER" id="PTHR11795:SF445">
    <property type="entry name" value="AMINO ACID ABC TRANSPORTER PERMEASE PROTEIN"/>
    <property type="match status" value="1"/>
</dbReference>